<name>A0A1J8R100_9AGAM</name>
<organism evidence="2 3">
    <name type="scientific">Rhizopogon vesiculosus</name>
    <dbReference type="NCBI Taxonomy" id="180088"/>
    <lineage>
        <taxon>Eukaryota</taxon>
        <taxon>Fungi</taxon>
        <taxon>Dikarya</taxon>
        <taxon>Basidiomycota</taxon>
        <taxon>Agaricomycotina</taxon>
        <taxon>Agaricomycetes</taxon>
        <taxon>Agaricomycetidae</taxon>
        <taxon>Boletales</taxon>
        <taxon>Suillineae</taxon>
        <taxon>Rhizopogonaceae</taxon>
        <taxon>Rhizopogon</taxon>
    </lineage>
</organism>
<comment type="caution">
    <text evidence="2">The sequence shown here is derived from an EMBL/GenBank/DDBJ whole genome shotgun (WGS) entry which is preliminary data.</text>
</comment>
<protein>
    <submittedName>
        <fullName evidence="2">Uncharacterized protein</fullName>
    </submittedName>
</protein>
<evidence type="ECO:0000313" key="2">
    <source>
        <dbReference type="EMBL" id="OJA19488.1"/>
    </source>
</evidence>
<accession>A0A1J8R100</accession>
<sequence>MPVKDIICGFSAFPTCRVLTASLDYRVKVSQLFLSQLSFFHLLPITLWDLASETLLTAFRFPKLISSAVWDITERLQSKLSEAQAPAISIILIGDEDNSSIRKQLISVSYAPHSPLRYRLSPAPADRLGARGHVDITSRHRAEAISHPGTSTYPSIPGRDYAFVFIRQQLGKAKGINDVMWETAVQKAMAQEKQEVVAERRKGTAPLAITGEPMDEDDVERPRKKGEKMEAKK</sequence>
<proteinExistence type="predicted"/>
<dbReference type="AlphaFoldDB" id="A0A1J8R100"/>
<keyword evidence="3" id="KW-1185">Reference proteome</keyword>
<dbReference type="EMBL" id="LVVM01001008">
    <property type="protein sequence ID" value="OJA19488.1"/>
    <property type="molecule type" value="Genomic_DNA"/>
</dbReference>
<dbReference type="STRING" id="180088.A0A1J8R100"/>
<dbReference type="Proteomes" id="UP000183567">
    <property type="component" value="Unassembled WGS sequence"/>
</dbReference>
<evidence type="ECO:0000256" key="1">
    <source>
        <dbReference type="SAM" id="MobiDB-lite"/>
    </source>
</evidence>
<feature type="region of interest" description="Disordered" evidence="1">
    <location>
        <begin position="196"/>
        <end position="233"/>
    </location>
</feature>
<evidence type="ECO:0000313" key="3">
    <source>
        <dbReference type="Proteomes" id="UP000183567"/>
    </source>
</evidence>
<reference evidence="2 3" key="1">
    <citation type="submission" date="2016-03" db="EMBL/GenBank/DDBJ databases">
        <title>Comparative genomics of the ectomycorrhizal sister species Rhizopogon vinicolor and Rhizopogon vesiculosus (Basidiomycota: Boletales) reveals a divergence of the mating type B locus.</title>
        <authorList>
            <person name="Mujic A.B."/>
            <person name="Kuo A."/>
            <person name="Tritt A."/>
            <person name="Lipzen A."/>
            <person name="Chen C."/>
            <person name="Johnson J."/>
            <person name="Sharma A."/>
            <person name="Barry K."/>
            <person name="Grigoriev I.V."/>
            <person name="Spatafora J.W."/>
        </authorList>
    </citation>
    <scope>NUCLEOTIDE SEQUENCE [LARGE SCALE GENOMIC DNA]</scope>
    <source>
        <strain evidence="2 3">AM-OR11-056</strain>
    </source>
</reference>
<gene>
    <name evidence="2" type="ORF">AZE42_09644</name>
</gene>
<dbReference type="OrthoDB" id="756370at2759"/>